<gene>
    <name evidence="2" type="ORF">GM51_0600</name>
</gene>
<proteinExistence type="predicted"/>
<reference evidence="2" key="1">
    <citation type="submission" date="2014-06" db="EMBL/GenBank/DDBJ databases">
        <title>Key roles for freshwater Actinobacteria revealed by deep metagenomic sequencing.</title>
        <authorList>
            <person name="Ghai R."/>
            <person name="Mizuno C.M."/>
            <person name="Picazo A."/>
            <person name="Camacho A."/>
            <person name="Rodriguez-Valera F."/>
        </authorList>
    </citation>
    <scope>NUCLEOTIDE SEQUENCE</scope>
</reference>
<keyword evidence="1" id="KW-1133">Transmembrane helix</keyword>
<dbReference type="EMBL" id="JNSL01000002">
    <property type="protein sequence ID" value="KGA21682.1"/>
    <property type="molecule type" value="Genomic_DNA"/>
</dbReference>
<comment type="caution">
    <text evidence="2">The sequence shown here is derived from an EMBL/GenBank/DDBJ whole genome shotgun (WGS) entry which is preliminary data.</text>
</comment>
<accession>A0A094QE15</accession>
<dbReference type="AlphaFoldDB" id="A0A094QE15"/>
<keyword evidence="1" id="KW-0812">Transmembrane</keyword>
<organism evidence="2">
    <name type="scientific">freshwater metagenome</name>
    <dbReference type="NCBI Taxonomy" id="449393"/>
    <lineage>
        <taxon>unclassified sequences</taxon>
        <taxon>metagenomes</taxon>
        <taxon>ecological metagenomes</taxon>
    </lineage>
</organism>
<keyword evidence="1" id="KW-0472">Membrane</keyword>
<evidence type="ECO:0000313" key="2">
    <source>
        <dbReference type="EMBL" id="KGA21682.1"/>
    </source>
</evidence>
<protein>
    <submittedName>
        <fullName evidence="2">Uncharacterized protein</fullName>
    </submittedName>
</protein>
<name>A0A094QE15_9ZZZZ</name>
<sequence>MATVTIGLLLASKLSVNLIGGGLVILGMALLIATLAFWRSAVEDPAVLAPLEIMADRSFARADQAKRTEMLNDVRTEGAEPIINHIAPAALMREPISEPEKPFHDPYPHDDDAVDVLPPIIDPLLIQQKNKE</sequence>
<feature type="transmembrane region" description="Helical" evidence="1">
    <location>
        <begin position="18"/>
        <end position="38"/>
    </location>
</feature>
<evidence type="ECO:0000256" key="1">
    <source>
        <dbReference type="SAM" id="Phobius"/>
    </source>
</evidence>